<keyword evidence="1" id="KW-1133">Transmembrane helix</keyword>
<dbReference type="EMBL" id="QPFP01000019">
    <property type="protein sequence ID" value="TEB31415.1"/>
    <property type="molecule type" value="Genomic_DNA"/>
</dbReference>
<dbReference type="InterPro" id="IPR045340">
    <property type="entry name" value="DUF6533"/>
</dbReference>
<dbReference type="Proteomes" id="UP000298030">
    <property type="component" value="Unassembled WGS sequence"/>
</dbReference>
<feature type="domain" description="DUF6533" evidence="2">
    <location>
        <begin position="21"/>
        <end position="65"/>
    </location>
</feature>
<protein>
    <recommendedName>
        <fullName evidence="2">DUF6533 domain-containing protein</fullName>
    </recommendedName>
</protein>
<organism evidence="3 4">
    <name type="scientific">Coprinellus micaceus</name>
    <name type="common">Glistening ink-cap mushroom</name>
    <name type="synonym">Coprinus micaceus</name>
    <dbReference type="NCBI Taxonomy" id="71717"/>
    <lineage>
        <taxon>Eukaryota</taxon>
        <taxon>Fungi</taxon>
        <taxon>Dikarya</taxon>
        <taxon>Basidiomycota</taxon>
        <taxon>Agaricomycotina</taxon>
        <taxon>Agaricomycetes</taxon>
        <taxon>Agaricomycetidae</taxon>
        <taxon>Agaricales</taxon>
        <taxon>Agaricineae</taxon>
        <taxon>Psathyrellaceae</taxon>
        <taxon>Coprinellus</taxon>
    </lineage>
</organism>
<proteinExistence type="predicted"/>
<gene>
    <name evidence="3" type="ORF">FA13DRAFT_1732855</name>
</gene>
<comment type="caution">
    <text evidence="3">The sequence shown here is derived from an EMBL/GenBank/DDBJ whole genome shotgun (WGS) entry which is preliminary data.</text>
</comment>
<reference evidence="3 4" key="1">
    <citation type="journal article" date="2019" name="Nat. Ecol. Evol.">
        <title>Megaphylogeny resolves global patterns of mushroom evolution.</title>
        <authorList>
            <person name="Varga T."/>
            <person name="Krizsan K."/>
            <person name="Foldi C."/>
            <person name="Dima B."/>
            <person name="Sanchez-Garcia M."/>
            <person name="Sanchez-Ramirez S."/>
            <person name="Szollosi G.J."/>
            <person name="Szarkandi J.G."/>
            <person name="Papp V."/>
            <person name="Albert L."/>
            <person name="Andreopoulos W."/>
            <person name="Angelini C."/>
            <person name="Antonin V."/>
            <person name="Barry K.W."/>
            <person name="Bougher N.L."/>
            <person name="Buchanan P."/>
            <person name="Buyck B."/>
            <person name="Bense V."/>
            <person name="Catcheside P."/>
            <person name="Chovatia M."/>
            <person name="Cooper J."/>
            <person name="Damon W."/>
            <person name="Desjardin D."/>
            <person name="Finy P."/>
            <person name="Geml J."/>
            <person name="Haridas S."/>
            <person name="Hughes K."/>
            <person name="Justo A."/>
            <person name="Karasinski D."/>
            <person name="Kautmanova I."/>
            <person name="Kiss B."/>
            <person name="Kocsube S."/>
            <person name="Kotiranta H."/>
            <person name="LaButti K.M."/>
            <person name="Lechner B.E."/>
            <person name="Liimatainen K."/>
            <person name="Lipzen A."/>
            <person name="Lukacs Z."/>
            <person name="Mihaltcheva S."/>
            <person name="Morgado L.N."/>
            <person name="Niskanen T."/>
            <person name="Noordeloos M.E."/>
            <person name="Ohm R.A."/>
            <person name="Ortiz-Santana B."/>
            <person name="Ovrebo C."/>
            <person name="Racz N."/>
            <person name="Riley R."/>
            <person name="Savchenko A."/>
            <person name="Shiryaev A."/>
            <person name="Soop K."/>
            <person name="Spirin V."/>
            <person name="Szebenyi C."/>
            <person name="Tomsovsky M."/>
            <person name="Tulloss R.E."/>
            <person name="Uehling J."/>
            <person name="Grigoriev I.V."/>
            <person name="Vagvolgyi C."/>
            <person name="Papp T."/>
            <person name="Martin F.M."/>
            <person name="Miettinen O."/>
            <person name="Hibbett D.S."/>
            <person name="Nagy L.G."/>
        </authorList>
    </citation>
    <scope>NUCLEOTIDE SEQUENCE [LARGE SCALE GENOMIC DNA]</scope>
    <source>
        <strain evidence="3 4">FP101781</strain>
    </source>
</reference>
<dbReference type="Pfam" id="PF20151">
    <property type="entry name" value="DUF6533"/>
    <property type="match status" value="1"/>
</dbReference>
<feature type="transmembrane region" description="Helical" evidence="1">
    <location>
        <begin position="170"/>
        <end position="191"/>
    </location>
</feature>
<accession>A0A4Y7TB69</accession>
<feature type="transmembrane region" description="Helical" evidence="1">
    <location>
        <begin position="211"/>
        <end position="231"/>
    </location>
</feature>
<feature type="transmembrane region" description="Helical" evidence="1">
    <location>
        <begin position="87"/>
        <end position="108"/>
    </location>
</feature>
<evidence type="ECO:0000259" key="2">
    <source>
        <dbReference type="Pfam" id="PF20151"/>
    </source>
</evidence>
<evidence type="ECO:0000313" key="3">
    <source>
        <dbReference type="EMBL" id="TEB31415.1"/>
    </source>
</evidence>
<name>A0A4Y7TB69_COPMI</name>
<keyword evidence="1" id="KW-0812">Transmembrane</keyword>
<keyword evidence="1" id="KW-0472">Membrane</keyword>
<dbReference type="OrthoDB" id="2958007at2759"/>
<evidence type="ECO:0000313" key="4">
    <source>
        <dbReference type="Proteomes" id="UP000298030"/>
    </source>
</evidence>
<evidence type="ECO:0000256" key="1">
    <source>
        <dbReference type="SAM" id="Phobius"/>
    </source>
</evidence>
<keyword evidence="4" id="KW-1185">Reference proteome</keyword>
<sequence>MDSATLAAFAELGRAQRHTAYSEAASISLVAVEILHSLPEEVALIWKSEWNTGKILFLLSRYLVFFDASIALYYTSTANTVKLCEPLFAAGSSLTVVGVTLAEIILYLRVFALSGRSRWVAALLVTCFVGFHGTTFVFLARFIQSLEYAQSPIPTIVGCLPVKASAKDLSIVFVLIMASEIVILIITLWLIFSKFRQSKNRLVTLFYRDGLVYFVLLTAISAGNIICNLVAPPGYSYLLATPQRALHSILATRMVLHIRNVHGKTTNETSAIPLSDIGYAVRVNVRVDQDSVQFPRDAAYGEASTSYADEAETKGRRIQ</sequence>
<dbReference type="AlphaFoldDB" id="A0A4Y7TB69"/>
<feature type="transmembrane region" description="Helical" evidence="1">
    <location>
        <begin position="55"/>
        <end position="75"/>
    </location>
</feature>
<feature type="transmembrane region" description="Helical" evidence="1">
    <location>
        <begin position="120"/>
        <end position="143"/>
    </location>
</feature>